<keyword evidence="1" id="KW-1133">Transmembrane helix</keyword>
<keyword evidence="1" id="KW-0472">Membrane</keyword>
<feature type="domain" description="Putative zinc-finger" evidence="2">
    <location>
        <begin position="11"/>
        <end position="40"/>
    </location>
</feature>
<feature type="transmembrane region" description="Helical" evidence="1">
    <location>
        <begin position="90"/>
        <end position="110"/>
    </location>
</feature>
<dbReference type="RefSeq" id="WP_011466405.1">
    <property type="nucleotide sequence ID" value="NC_007908.1"/>
</dbReference>
<dbReference type="Proteomes" id="UP000008332">
    <property type="component" value="Chromosome"/>
</dbReference>
<dbReference type="HOGENOM" id="CLU_1502782_0_0_4"/>
<dbReference type="STRING" id="338969.Rfer_4147"/>
<protein>
    <submittedName>
        <fullName evidence="3">Putative transmembrane transcriptional regulator (Anti-sigma factor)</fullName>
    </submittedName>
</protein>
<evidence type="ECO:0000313" key="4">
    <source>
        <dbReference type="Proteomes" id="UP000008332"/>
    </source>
</evidence>
<proteinExistence type="predicted"/>
<evidence type="ECO:0000313" key="3">
    <source>
        <dbReference type="EMBL" id="ABD71843.1"/>
    </source>
</evidence>
<evidence type="ECO:0000256" key="1">
    <source>
        <dbReference type="SAM" id="Phobius"/>
    </source>
</evidence>
<keyword evidence="4" id="KW-1185">Reference proteome</keyword>
<dbReference type="InterPro" id="IPR041916">
    <property type="entry name" value="Anti_sigma_zinc_sf"/>
</dbReference>
<organism evidence="3 4">
    <name type="scientific">Albidiferax ferrireducens (strain ATCC BAA-621 / DSM 15236 / T118)</name>
    <name type="common">Rhodoferax ferrireducens</name>
    <dbReference type="NCBI Taxonomy" id="338969"/>
    <lineage>
        <taxon>Bacteria</taxon>
        <taxon>Pseudomonadati</taxon>
        <taxon>Pseudomonadota</taxon>
        <taxon>Betaproteobacteria</taxon>
        <taxon>Burkholderiales</taxon>
        <taxon>Comamonadaceae</taxon>
        <taxon>Rhodoferax</taxon>
    </lineage>
</organism>
<accession>Q21QW0</accession>
<sequence length="152" mass="16099">MSFAEKCPRTEAISALVDDELAEPARAALNAHVEGCAICAPVLAEFRQLRTTFAALPDVTPNVDFAFLVDRRISAAGVPRPKPKPRRWRWWQLAPATLGGAISLSLGVYLGGTLMLGSQITAQPAALQMAAFTAIPPGALCPALQACNSMGR</sequence>
<dbReference type="InterPro" id="IPR027383">
    <property type="entry name" value="Znf_put"/>
</dbReference>
<evidence type="ECO:0000259" key="2">
    <source>
        <dbReference type="Pfam" id="PF13490"/>
    </source>
</evidence>
<dbReference type="Pfam" id="PF13490">
    <property type="entry name" value="zf-HC2"/>
    <property type="match status" value="1"/>
</dbReference>
<dbReference type="OrthoDB" id="129419at2"/>
<gene>
    <name evidence="3" type="ordered locus">Rfer_4147</name>
</gene>
<reference evidence="4" key="1">
    <citation type="submission" date="2006-02" db="EMBL/GenBank/DDBJ databases">
        <title>Complete sequence of chromosome of Rhodoferax ferrireducens DSM 15236.</title>
        <authorList>
            <person name="Copeland A."/>
            <person name="Lucas S."/>
            <person name="Lapidus A."/>
            <person name="Barry K."/>
            <person name="Detter J.C."/>
            <person name="Glavina del Rio T."/>
            <person name="Hammon N."/>
            <person name="Israni S."/>
            <person name="Pitluck S."/>
            <person name="Brettin T."/>
            <person name="Bruce D."/>
            <person name="Han C."/>
            <person name="Tapia R."/>
            <person name="Gilna P."/>
            <person name="Kiss H."/>
            <person name="Schmutz J."/>
            <person name="Larimer F."/>
            <person name="Land M."/>
            <person name="Kyrpides N."/>
            <person name="Ivanova N."/>
            <person name="Richardson P."/>
        </authorList>
    </citation>
    <scope>NUCLEOTIDE SEQUENCE [LARGE SCALE GENOMIC DNA]</scope>
    <source>
        <strain evidence="4">ATCC BAA-621 / DSM 15236 / T118</strain>
    </source>
</reference>
<dbReference type="EMBL" id="CP000267">
    <property type="protein sequence ID" value="ABD71843.1"/>
    <property type="molecule type" value="Genomic_DNA"/>
</dbReference>
<keyword evidence="1 3" id="KW-0812">Transmembrane</keyword>
<dbReference type="eggNOG" id="COG5662">
    <property type="taxonomic scope" value="Bacteria"/>
</dbReference>
<name>Q21QW0_ALBFT</name>
<dbReference type="Gene3D" id="1.10.10.1320">
    <property type="entry name" value="Anti-sigma factor, zinc-finger domain"/>
    <property type="match status" value="1"/>
</dbReference>
<dbReference type="KEGG" id="rfr:Rfer_4147"/>
<dbReference type="AlphaFoldDB" id="Q21QW0"/>